<evidence type="ECO:0000256" key="1">
    <source>
        <dbReference type="SAM" id="SignalP"/>
    </source>
</evidence>
<organism evidence="2 3">
    <name type="scientific">Rhinocladiella mackenziei CBS 650.93</name>
    <dbReference type="NCBI Taxonomy" id="1442369"/>
    <lineage>
        <taxon>Eukaryota</taxon>
        <taxon>Fungi</taxon>
        <taxon>Dikarya</taxon>
        <taxon>Ascomycota</taxon>
        <taxon>Pezizomycotina</taxon>
        <taxon>Eurotiomycetes</taxon>
        <taxon>Chaetothyriomycetidae</taxon>
        <taxon>Chaetothyriales</taxon>
        <taxon>Herpotrichiellaceae</taxon>
        <taxon>Rhinocladiella</taxon>
    </lineage>
</organism>
<keyword evidence="3" id="KW-1185">Reference proteome</keyword>
<evidence type="ECO:0000313" key="2">
    <source>
        <dbReference type="EMBL" id="KIX04580.1"/>
    </source>
</evidence>
<evidence type="ECO:0000313" key="3">
    <source>
        <dbReference type="Proteomes" id="UP000053617"/>
    </source>
</evidence>
<dbReference type="AlphaFoldDB" id="A0A0D2J6B6"/>
<dbReference type="EMBL" id="KN847478">
    <property type="protein sequence ID" value="KIX04580.1"/>
    <property type="molecule type" value="Genomic_DNA"/>
</dbReference>
<feature type="signal peptide" evidence="1">
    <location>
        <begin position="1"/>
        <end position="19"/>
    </location>
</feature>
<dbReference type="HOGENOM" id="CLU_1856404_0_0_1"/>
<dbReference type="GeneID" id="25293521"/>
<keyword evidence="1" id="KW-0732">Signal</keyword>
<dbReference type="STRING" id="1442369.A0A0D2J6B6"/>
<dbReference type="RefSeq" id="XP_013271716.1">
    <property type="nucleotide sequence ID" value="XM_013416262.1"/>
</dbReference>
<proteinExistence type="predicted"/>
<name>A0A0D2J6B6_9EURO</name>
<accession>A0A0D2J6B6</accession>
<gene>
    <name evidence="2" type="ORF">Z518_05450</name>
</gene>
<dbReference type="Proteomes" id="UP000053617">
    <property type="component" value="Unassembled WGS sequence"/>
</dbReference>
<protein>
    <submittedName>
        <fullName evidence="2">Uncharacterized protein</fullName>
    </submittedName>
</protein>
<feature type="chain" id="PRO_5002244711" evidence="1">
    <location>
        <begin position="20"/>
        <end position="138"/>
    </location>
</feature>
<sequence>MKVSSIIVGSLLAAASVSGIAWTCTVNGISKAIKLPLHTTDGAYKVPWTGGAESWIWDSFADGCCIVFCRGSKDVGRYCSSAYNMESSAGNHQSRDWMWRCNVELLKRSNAIVVATVEVFRFGLFYPNPRIPFVNRKG</sequence>
<reference evidence="2 3" key="1">
    <citation type="submission" date="2015-01" db="EMBL/GenBank/DDBJ databases">
        <title>The Genome Sequence of Rhinocladiella mackenzie CBS 650.93.</title>
        <authorList>
            <consortium name="The Broad Institute Genomics Platform"/>
            <person name="Cuomo C."/>
            <person name="de Hoog S."/>
            <person name="Gorbushina A."/>
            <person name="Stielow B."/>
            <person name="Teixiera M."/>
            <person name="Abouelleil A."/>
            <person name="Chapman S.B."/>
            <person name="Priest M."/>
            <person name="Young S.K."/>
            <person name="Wortman J."/>
            <person name="Nusbaum C."/>
            <person name="Birren B."/>
        </authorList>
    </citation>
    <scope>NUCLEOTIDE SEQUENCE [LARGE SCALE GENOMIC DNA]</scope>
    <source>
        <strain evidence="2 3">CBS 650.93</strain>
    </source>
</reference>
<dbReference type="OrthoDB" id="3645652at2759"/>
<dbReference type="VEuPathDB" id="FungiDB:Z518_05450"/>